<accession>A0ABT0PLP5</accession>
<sequence>MNEVDGKAVKQEQIDPKESPFKYFQEHPDRYLWALCAAPIFCAIIELLTGIPPTYSFILYIIPNIALSLLDEKELKKTDRVTPAHWMVLIVPIYIWQRLKLNKQDKKVFIGWVVAFIFSLFISNMINDGVIEDEACNLVTDIVHNQFYNKSVDCVGVTLDKEVKDGFYKATATLTNGNDIDITVDIRKDGQIYVQVPNQ</sequence>
<evidence type="ECO:0000313" key="3">
    <source>
        <dbReference type="Proteomes" id="UP001203338"/>
    </source>
</evidence>
<evidence type="ECO:0000313" key="2">
    <source>
        <dbReference type="EMBL" id="MCL6272307.1"/>
    </source>
</evidence>
<keyword evidence="1" id="KW-1133">Transmembrane helix</keyword>
<name>A0ABT0PLP5_9GAMM</name>
<proteinExistence type="predicted"/>
<dbReference type="RefSeq" id="WP_249702004.1">
    <property type="nucleotide sequence ID" value="NZ_JAMFLX010000117.1"/>
</dbReference>
<keyword evidence="1" id="KW-0812">Transmembrane</keyword>
<evidence type="ECO:0000256" key="1">
    <source>
        <dbReference type="SAM" id="Phobius"/>
    </source>
</evidence>
<keyword evidence="1" id="KW-0472">Membrane</keyword>
<dbReference type="Proteomes" id="UP001203338">
    <property type="component" value="Unassembled WGS sequence"/>
</dbReference>
<gene>
    <name evidence="2" type="ORF">M3P05_20535</name>
</gene>
<comment type="caution">
    <text evidence="2">The sequence shown here is derived from an EMBL/GenBank/DDBJ whole genome shotgun (WGS) entry which is preliminary data.</text>
</comment>
<protein>
    <submittedName>
        <fullName evidence="2">Uncharacterized protein</fullName>
    </submittedName>
</protein>
<keyword evidence="3" id="KW-1185">Reference proteome</keyword>
<reference evidence="2 3" key="1">
    <citation type="submission" date="2022-05" db="EMBL/GenBank/DDBJ databases">
        <authorList>
            <person name="Park J.-S."/>
        </authorList>
    </citation>
    <scope>NUCLEOTIDE SEQUENCE [LARGE SCALE GENOMIC DNA]</scope>
    <source>
        <strain evidence="2 3">2012CJ34-2</strain>
    </source>
</reference>
<organism evidence="2 3">
    <name type="scientific">Parendozoicomonas callyspongiae</name>
    <dbReference type="NCBI Taxonomy" id="2942213"/>
    <lineage>
        <taxon>Bacteria</taxon>
        <taxon>Pseudomonadati</taxon>
        <taxon>Pseudomonadota</taxon>
        <taxon>Gammaproteobacteria</taxon>
        <taxon>Oceanospirillales</taxon>
        <taxon>Endozoicomonadaceae</taxon>
        <taxon>Parendozoicomonas</taxon>
    </lineage>
</organism>
<feature type="transmembrane region" description="Helical" evidence="1">
    <location>
        <begin position="108"/>
        <end position="126"/>
    </location>
</feature>
<dbReference type="EMBL" id="JAMFLX010000117">
    <property type="protein sequence ID" value="MCL6272307.1"/>
    <property type="molecule type" value="Genomic_DNA"/>
</dbReference>